<feature type="transmembrane region" description="Helical" evidence="1">
    <location>
        <begin position="21"/>
        <end position="41"/>
    </location>
</feature>
<evidence type="ECO:0000256" key="1">
    <source>
        <dbReference type="SAM" id="Phobius"/>
    </source>
</evidence>
<evidence type="ECO:0000313" key="2">
    <source>
        <dbReference type="EMBL" id="RAL69001.1"/>
    </source>
</evidence>
<gene>
    <name evidence="2" type="ORF">C1G87_1488</name>
</gene>
<feature type="transmembrane region" description="Helical" evidence="1">
    <location>
        <begin position="53"/>
        <end position="73"/>
    </location>
</feature>
<reference evidence="2 3" key="1">
    <citation type="submission" date="2018-05" db="EMBL/GenBank/DDBJ databases">
        <title>Draft genome sequences of Dehalococcoides mccartyi strains RC and KS.</title>
        <authorList>
            <person name="Higgins S.A."/>
            <person name="Padilla-Crespo E."/>
            <person name="Loeffler F.E."/>
        </authorList>
    </citation>
    <scope>NUCLEOTIDE SEQUENCE [LARGE SCALE GENOMIC DNA]</scope>
    <source>
        <strain evidence="2 3">RC</strain>
    </source>
</reference>
<comment type="caution">
    <text evidence="2">The sequence shown here is derived from an EMBL/GenBank/DDBJ whole genome shotgun (WGS) entry which is preliminary data.</text>
</comment>
<dbReference type="RefSeq" id="WP_059279971.1">
    <property type="nucleotide sequence ID" value="NZ_JSWM01000005.1"/>
</dbReference>
<dbReference type="Proteomes" id="UP000249146">
    <property type="component" value="Unassembled WGS sequence"/>
</dbReference>
<organism evidence="2 3">
    <name type="scientific">Dehalococcoides mccartyi</name>
    <dbReference type="NCBI Taxonomy" id="61435"/>
    <lineage>
        <taxon>Bacteria</taxon>
        <taxon>Bacillati</taxon>
        <taxon>Chloroflexota</taxon>
        <taxon>Dehalococcoidia</taxon>
        <taxon>Dehalococcoidales</taxon>
        <taxon>Dehalococcoidaceae</taxon>
        <taxon>Dehalococcoides</taxon>
    </lineage>
</organism>
<keyword evidence="1" id="KW-0472">Membrane</keyword>
<sequence length="133" mass="14843">MIERVHEHLIAELASNARTDTIFVLTAIFLNLITLGINSGIASSSGENTRTVVMFTFVALIVVVNFVVEVGLIRGRQMRAKLINGLLRMYKDQGVADYYDPSMLSDYALRYNLFMLAVLFTGLVAVVIPFLLR</sequence>
<name>A0A328ENT0_9CHLR</name>
<feature type="transmembrane region" description="Helical" evidence="1">
    <location>
        <begin position="113"/>
        <end position="132"/>
    </location>
</feature>
<dbReference type="EMBL" id="QGLC01000018">
    <property type="protein sequence ID" value="RAL69001.1"/>
    <property type="molecule type" value="Genomic_DNA"/>
</dbReference>
<accession>A0A328ENT0</accession>
<keyword evidence="1" id="KW-1133">Transmembrane helix</keyword>
<evidence type="ECO:0000313" key="3">
    <source>
        <dbReference type="Proteomes" id="UP000249146"/>
    </source>
</evidence>
<proteinExistence type="predicted"/>
<dbReference type="AlphaFoldDB" id="A0A328ENT0"/>
<protein>
    <submittedName>
        <fullName evidence="2">Uncharacterized protein</fullName>
    </submittedName>
</protein>
<keyword evidence="1" id="KW-0812">Transmembrane</keyword>